<accession>G7ZIS1</accession>
<dbReference type="Pfam" id="PF00908">
    <property type="entry name" value="dTDP_sugar_isom"/>
    <property type="match status" value="1"/>
</dbReference>
<dbReference type="InterPro" id="IPR011051">
    <property type="entry name" value="RmlC_Cupin_sf"/>
</dbReference>
<evidence type="ECO:0000256" key="2">
    <source>
        <dbReference type="ARBA" id="ARBA00001997"/>
    </source>
</evidence>
<evidence type="ECO:0000256" key="6">
    <source>
        <dbReference type="PIRSR" id="PIRSR600888-3"/>
    </source>
</evidence>
<dbReference type="HOGENOM" id="CLU_090940_1_1_5"/>
<proteinExistence type="inferred from homology"/>
<dbReference type="Gene3D" id="2.60.120.10">
    <property type="entry name" value="Jelly Rolls"/>
    <property type="match status" value="1"/>
</dbReference>
<comment type="similarity">
    <text evidence="7">Belongs to the dTDP-4-dehydrorhamnose 3,5-epimerase family.</text>
</comment>
<dbReference type="RefSeq" id="WP_014190026.1">
    <property type="nucleotide sequence ID" value="NC_016588.1"/>
</dbReference>
<geneLocation type="plasmid" evidence="8 9">
    <name>AZO_p6</name>
</geneLocation>
<dbReference type="InterPro" id="IPR014710">
    <property type="entry name" value="RmlC-like_jellyroll"/>
</dbReference>
<evidence type="ECO:0000256" key="5">
    <source>
        <dbReference type="PIRSR" id="PIRSR600888-1"/>
    </source>
</evidence>
<protein>
    <recommendedName>
        <fullName evidence="4 7">dTDP-4-dehydrorhamnose 3,5-epimerase</fullName>
        <ecNumber evidence="3 7">5.1.3.13</ecNumber>
    </recommendedName>
    <alternativeName>
        <fullName evidence="7">Thymidine diphospho-4-keto-rhamnose 3,5-epimerase</fullName>
    </alternativeName>
</protein>
<name>G7ZIS1_AZOL4</name>
<feature type="active site" description="Proton acceptor" evidence="5">
    <location>
        <position position="62"/>
    </location>
</feature>
<comment type="catalytic activity">
    <reaction evidence="1 7">
        <text>dTDP-4-dehydro-6-deoxy-alpha-D-glucose = dTDP-4-dehydro-beta-L-rhamnose</text>
        <dbReference type="Rhea" id="RHEA:16969"/>
        <dbReference type="ChEBI" id="CHEBI:57649"/>
        <dbReference type="ChEBI" id="CHEBI:62830"/>
        <dbReference type="EC" id="5.1.3.13"/>
    </reaction>
</comment>
<dbReference type="GO" id="GO:0000271">
    <property type="term" value="P:polysaccharide biosynthetic process"/>
    <property type="evidence" value="ECO:0007669"/>
    <property type="project" value="TreeGrafter"/>
</dbReference>
<dbReference type="OrthoDB" id="9800680at2"/>
<evidence type="ECO:0000256" key="1">
    <source>
        <dbReference type="ARBA" id="ARBA00001298"/>
    </source>
</evidence>
<evidence type="ECO:0000256" key="7">
    <source>
        <dbReference type="RuleBase" id="RU364069"/>
    </source>
</evidence>
<dbReference type="GO" id="GO:0019305">
    <property type="term" value="P:dTDP-rhamnose biosynthetic process"/>
    <property type="evidence" value="ECO:0007669"/>
    <property type="project" value="UniProtKB-UniRule"/>
</dbReference>
<comment type="subunit">
    <text evidence="7">Homodimer.</text>
</comment>
<reference evidence="9" key="1">
    <citation type="journal article" date="2011" name="PLoS Genet.">
        <title>Azospirillum genomes reveal transition of bacteria from aquatic to terrestrial environments.</title>
        <authorList>
            <person name="Wisniewski-Dye F."/>
            <person name="Borziak K."/>
            <person name="Khalsa-Moyers G."/>
            <person name="Alexandre G."/>
            <person name="Sukharnikov L.O."/>
            <person name="Wuichet K."/>
            <person name="Hurst G.B."/>
            <person name="McDonald W.H."/>
            <person name="Robertson J.S."/>
            <person name="Barbe V."/>
            <person name="Calteau A."/>
            <person name="Rouy Z."/>
            <person name="Mangenot S."/>
            <person name="Prigent-Combaret C."/>
            <person name="Normand P."/>
            <person name="Boyer M."/>
            <person name="Siguier P."/>
            <person name="Dessaux Y."/>
            <person name="Elmerich C."/>
            <person name="Condemine G."/>
            <person name="Krishnen G."/>
            <person name="Kennedy I."/>
            <person name="Paterson A.H."/>
            <person name="Gonzalez V."/>
            <person name="Mavingui P."/>
            <person name="Zhulin I.B."/>
        </authorList>
    </citation>
    <scope>NUCLEOTIDE SEQUENCE [LARGE SCALE GENOMIC DNA]</scope>
    <source>
        <strain evidence="9">4B</strain>
    </source>
</reference>
<dbReference type="GO" id="GO:0005829">
    <property type="term" value="C:cytosol"/>
    <property type="evidence" value="ECO:0007669"/>
    <property type="project" value="TreeGrafter"/>
</dbReference>
<dbReference type="AlphaFoldDB" id="G7ZIS1"/>
<dbReference type="GO" id="GO:0008830">
    <property type="term" value="F:dTDP-4-dehydrorhamnose 3,5-epimerase activity"/>
    <property type="evidence" value="ECO:0007669"/>
    <property type="project" value="UniProtKB-UniRule"/>
</dbReference>
<organism evidence="8 9">
    <name type="scientific">Azospirillum lipoferum (strain 4B)</name>
    <dbReference type="NCBI Taxonomy" id="862719"/>
    <lineage>
        <taxon>Bacteria</taxon>
        <taxon>Pseudomonadati</taxon>
        <taxon>Pseudomonadota</taxon>
        <taxon>Alphaproteobacteria</taxon>
        <taxon>Rhodospirillales</taxon>
        <taxon>Azospirillaceae</taxon>
        <taxon>Azospirillum</taxon>
    </lineage>
</organism>
<dbReference type="EC" id="5.1.3.13" evidence="3 7"/>
<dbReference type="CDD" id="cd00438">
    <property type="entry name" value="cupin_RmlC"/>
    <property type="match status" value="1"/>
</dbReference>
<evidence type="ECO:0000256" key="3">
    <source>
        <dbReference type="ARBA" id="ARBA00012098"/>
    </source>
</evidence>
<dbReference type="PANTHER" id="PTHR21047">
    <property type="entry name" value="DTDP-6-DEOXY-D-GLUCOSE-3,5 EPIMERASE"/>
    <property type="match status" value="1"/>
</dbReference>
<evidence type="ECO:0000313" key="9">
    <source>
        <dbReference type="Proteomes" id="UP000005667"/>
    </source>
</evidence>
<feature type="site" description="Participates in a stacking interaction with the thymidine ring of dTDP-4-oxo-6-deoxyglucose" evidence="6">
    <location>
        <position position="138"/>
    </location>
</feature>
<gene>
    <name evidence="8" type="primary">rfbC</name>
    <name evidence="8" type="ordered locus">AZOLI_p60198</name>
</gene>
<comment type="function">
    <text evidence="2 7">Catalyzes the epimerization of the C3' and C5'positions of dTDP-6-deoxy-D-xylo-4-hexulose, forming dTDP-6-deoxy-L-lyxo-4-hexulose.</text>
</comment>
<dbReference type="SUPFAM" id="SSF51182">
    <property type="entry name" value="RmlC-like cupins"/>
    <property type="match status" value="1"/>
</dbReference>
<keyword evidence="9" id="KW-1185">Reference proteome</keyword>
<dbReference type="EMBL" id="FQ311874">
    <property type="protein sequence ID" value="CBS91603.1"/>
    <property type="molecule type" value="Genomic_DNA"/>
</dbReference>
<evidence type="ECO:0000313" key="8">
    <source>
        <dbReference type="EMBL" id="CBS91603.1"/>
    </source>
</evidence>
<keyword evidence="8" id="KW-0614">Plasmid</keyword>
<feature type="active site" description="Proton donor" evidence="5">
    <location>
        <position position="132"/>
    </location>
</feature>
<dbReference type="NCBIfam" id="TIGR01221">
    <property type="entry name" value="rmlC"/>
    <property type="match status" value="1"/>
</dbReference>
<dbReference type="Proteomes" id="UP000005667">
    <property type="component" value="Plasmid AZO_p6"/>
</dbReference>
<sequence length="183" mass="20638">MDVVSLDIPDVKIIRPKKFGDHRGFFSETYTKRTFEAAGLHYDFVQDNQSLSAEVGTVRGLHFQLPPFAQDKLVRVVRGAILDVAVDIRKGSPTFGRHVSAVISAAEWNQILVPIGFAHGFCTLEPDTEVIYKVTNYYSAEHDRGLLWNDPELGIDWPVTADKARLSDKDHKHPTFAQLGDWF</sequence>
<dbReference type="KEGG" id="ali:AZOLI_p60198"/>
<comment type="pathway">
    <text evidence="7">Carbohydrate biosynthesis; dTDP-L-rhamnose biosynthesis.</text>
</comment>
<evidence type="ECO:0000256" key="4">
    <source>
        <dbReference type="ARBA" id="ARBA00019595"/>
    </source>
</evidence>
<dbReference type="InterPro" id="IPR000888">
    <property type="entry name" value="RmlC-like"/>
</dbReference>
<keyword evidence="7 8" id="KW-0413">Isomerase</keyword>
<dbReference type="PANTHER" id="PTHR21047:SF2">
    <property type="entry name" value="THYMIDINE DIPHOSPHO-4-KETO-RHAMNOSE 3,5-EPIMERASE"/>
    <property type="match status" value="1"/>
</dbReference>
<dbReference type="UniPathway" id="UPA00124"/>